<gene>
    <name evidence="9" type="ORF">RIMI_LOCUS7972534</name>
</gene>
<dbReference type="EMBL" id="CAUEEQ010015485">
    <property type="protein sequence ID" value="CAJ0939224.1"/>
    <property type="molecule type" value="Genomic_DNA"/>
</dbReference>
<keyword evidence="3" id="KW-0202">Cytokine</keyword>
<keyword evidence="7" id="KW-0472">Membrane</keyword>
<evidence type="ECO:0000256" key="6">
    <source>
        <dbReference type="ARBA" id="ARBA00023118"/>
    </source>
</evidence>
<keyword evidence="6" id="KW-0051">Antiviral defense</keyword>
<evidence type="ECO:0000256" key="4">
    <source>
        <dbReference type="ARBA" id="ARBA00022525"/>
    </source>
</evidence>
<comment type="similarity">
    <text evidence="2">Belongs to the lambda interferon family.</text>
</comment>
<dbReference type="Pfam" id="PF15177">
    <property type="entry name" value="IL28A"/>
    <property type="match status" value="1"/>
</dbReference>
<dbReference type="Gene3D" id="1.20.1250.60">
    <property type="entry name" value="Interferon lambda"/>
    <property type="match status" value="1"/>
</dbReference>
<accession>A0ABN9LHI4</accession>
<keyword evidence="10" id="KW-1185">Reference proteome</keyword>
<organism evidence="9 10">
    <name type="scientific">Ranitomeya imitator</name>
    <name type="common">mimic poison frog</name>
    <dbReference type="NCBI Taxonomy" id="111125"/>
    <lineage>
        <taxon>Eukaryota</taxon>
        <taxon>Metazoa</taxon>
        <taxon>Chordata</taxon>
        <taxon>Craniata</taxon>
        <taxon>Vertebrata</taxon>
        <taxon>Euteleostomi</taxon>
        <taxon>Amphibia</taxon>
        <taxon>Batrachia</taxon>
        <taxon>Anura</taxon>
        <taxon>Neobatrachia</taxon>
        <taxon>Hyloidea</taxon>
        <taxon>Dendrobatidae</taxon>
        <taxon>Dendrobatinae</taxon>
        <taxon>Ranitomeya</taxon>
    </lineage>
</organism>
<keyword evidence="4" id="KW-0964">Secreted</keyword>
<reference evidence="9" key="1">
    <citation type="submission" date="2023-07" db="EMBL/GenBank/DDBJ databases">
        <authorList>
            <person name="Stuckert A."/>
        </authorList>
    </citation>
    <scope>NUCLEOTIDE SEQUENCE</scope>
</reference>
<comment type="subcellular location">
    <subcellularLocation>
        <location evidence="1">Secreted</location>
    </subcellularLocation>
</comment>
<evidence type="ECO:0000256" key="7">
    <source>
        <dbReference type="SAM" id="Phobius"/>
    </source>
</evidence>
<dbReference type="PANTHER" id="PTHR31943">
    <property type="entry name" value="INTERLEUKIN-28 AND 29"/>
    <property type="match status" value="1"/>
</dbReference>
<evidence type="ECO:0000256" key="1">
    <source>
        <dbReference type="ARBA" id="ARBA00004613"/>
    </source>
</evidence>
<name>A0ABN9LHI4_9NEOB</name>
<evidence type="ECO:0000313" key="9">
    <source>
        <dbReference type="EMBL" id="CAJ0939224.1"/>
    </source>
</evidence>
<comment type="caution">
    <text evidence="9">The sequence shown here is derived from an EMBL/GenBank/DDBJ whole genome shotgun (WGS) entry which is preliminary data.</text>
</comment>
<evidence type="ECO:0000256" key="3">
    <source>
        <dbReference type="ARBA" id="ARBA00022514"/>
    </source>
</evidence>
<proteinExistence type="inferred from homology"/>
<evidence type="ECO:0000313" key="10">
    <source>
        <dbReference type="Proteomes" id="UP001176940"/>
    </source>
</evidence>
<evidence type="ECO:0000256" key="8">
    <source>
        <dbReference type="SAM" id="SignalP"/>
    </source>
</evidence>
<feature type="chain" id="PRO_5045155144" evidence="8">
    <location>
        <begin position="18"/>
        <end position="143"/>
    </location>
</feature>
<dbReference type="PANTHER" id="PTHR31943:SF1">
    <property type="entry name" value="INTERFERON LAMBDA-2-RELATED"/>
    <property type="match status" value="1"/>
</dbReference>
<feature type="signal peptide" evidence="8">
    <location>
        <begin position="1"/>
        <end position="17"/>
    </location>
</feature>
<dbReference type="Proteomes" id="UP001176940">
    <property type="component" value="Unassembled WGS sequence"/>
</dbReference>
<keyword evidence="5 8" id="KW-0732">Signal</keyword>
<sequence>MDIRFLIFSIVLVAVTGHPHKRRCAMSRYQSVSSADIKVIKQLQNEHEKNMSTSAIKCYRRMVKHKPSVCDLMASDRLILTLERVAMTTEVLANLSTSAVPDLVSQSLGMFLKIRDDLLLCVSLYGPLFTFTIFIVHALMFLC</sequence>
<keyword evidence="7" id="KW-1133">Transmembrane helix</keyword>
<feature type="transmembrane region" description="Helical" evidence="7">
    <location>
        <begin position="124"/>
        <end position="142"/>
    </location>
</feature>
<dbReference type="InterPro" id="IPR029177">
    <property type="entry name" value="INF_lambda"/>
</dbReference>
<keyword evidence="7" id="KW-0812">Transmembrane</keyword>
<evidence type="ECO:0000256" key="2">
    <source>
        <dbReference type="ARBA" id="ARBA00008717"/>
    </source>
</evidence>
<protein>
    <submittedName>
        <fullName evidence="9">Uncharacterized protein</fullName>
    </submittedName>
</protein>
<evidence type="ECO:0000256" key="5">
    <source>
        <dbReference type="ARBA" id="ARBA00022729"/>
    </source>
</evidence>
<dbReference type="InterPro" id="IPR038326">
    <property type="entry name" value="IFN-lambda_sf"/>
</dbReference>